<keyword evidence="2" id="KW-0472">Membrane</keyword>
<evidence type="ECO:0000313" key="4">
    <source>
        <dbReference type="Proteomes" id="UP000054549"/>
    </source>
</evidence>
<dbReference type="Proteomes" id="UP000054549">
    <property type="component" value="Unassembled WGS sequence"/>
</dbReference>
<feature type="compositionally biased region" description="Acidic residues" evidence="1">
    <location>
        <begin position="406"/>
        <end position="416"/>
    </location>
</feature>
<keyword evidence="4" id="KW-1185">Reference proteome</keyword>
<proteinExistence type="predicted"/>
<dbReference type="EMBL" id="KN818228">
    <property type="protein sequence ID" value="KIL68428.1"/>
    <property type="molecule type" value="Genomic_DNA"/>
</dbReference>
<evidence type="ECO:0000256" key="2">
    <source>
        <dbReference type="SAM" id="Phobius"/>
    </source>
</evidence>
<sequence>MEISGAWPRQILPTTTGLPTTSSSSSTSTSSSTGTTTGTGTSTGTTSSTTTSSAGGSSTTSGAGTSITSTTSGASSSTTSTSPSTISTTSIPSTASTSSTTNVLPSGVVTVTSTQVNANTPTSTPVSSNAAATSQGFFQNKAAVAGVFAVVGLIGAVILIALIVNCIRRRRAQEFDREIAEAAAEAAAVRAPAFLDDETENYGPGYSGASAYGKYSDVSHGTYSQPPMSEAYNMRQMGPGPGDIYDTSVYTAAAAVGAGAGAAGIGVARARSRRDFAAGLQEGTSPYPAFAGPQYNDMYNNSRTPPPDFRGGASPDSDADVRRGLSQQTHQTGYSNMSRNRSANGLSSDGHSSQVPLALQPRAQRNNSVAQGPAPDTVPTVVEDPSPTDPLPNPFSAATETHDIPEDQDESEEEEEQPRPVLRVSRSLACLHWSDSFRVSGRK</sequence>
<name>A0A0C2XHK6_AMAMK</name>
<accession>A0A0C2XHK6</accession>
<keyword evidence="2" id="KW-1133">Transmembrane helix</keyword>
<protein>
    <submittedName>
        <fullName evidence="3">Uncharacterized protein</fullName>
    </submittedName>
</protein>
<gene>
    <name evidence="3" type="ORF">M378DRAFT_881741</name>
</gene>
<keyword evidence="2" id="KW-0812">Transmembrane</keyword>
<evidence type="ECO:0000256" key="1">
    <source>
        <dbReference type="SAM" id="MobiDB-lite"/>
    </source>
</evidence>
<dbReference type="STRING" id="946122.A0A0C2XHK6"/>
<reference evidence="3 4" key="1">
    <citation type="submission" date="2014-04" db="EMBL/GenBank/DDBJ databases">
        <title>Evolutionary Origins and Diversification of the Mycorrhizal Mutualists.</title>
        <authorList>
            <consortium name="DOE Joint Genome Institute"/>
            <consortium name="Mycorrhizal Genomics Consortium"/>
            <person name="Kohler A."/>
            <person name="Kuo A."/>
            <person name="Nagy L.G."/>
            <person name="Floudas D."/>
            <person name="Copeland A."/>
            <person name="Barry K.W."/>
            <person name="Cichocki N."/>
            <person name="Veneault-Fourrey C."/>
            <person name="LaButti K."/>
            <person name="Lindquist E.A."/>
            <person name="Lipzen A."/>
            <person name="Lundell T."/>
            <person name="Morin E."/>
            <person name="Murat C."/>
            <person name="Riley R."/>
            <person name="Ohm R."/>
            <person name="Sun H."/>
            <person name="Tunlid A."/>
            <person name="Henrissat B."/>
            <person name="Grigoriev I.V."/>
            <person name="Hibbett D.S."/>
            <person name="Martin F."/>
        </authorList>
    </citation>
    <scope>NUCLEOTIDE SEQUENCE [LARGE SCALE GENOMIC DNA]</scope>
    <source>
        <strain evidence="3 4">Koide BX008</strain>
    </source>
</reference>
<feature type="region of interest" description="Disordered" evidence="1">
    <location>
        <begin position="280"/>
        <end position="423"/>
    </location>
</feature>
<dbReference type="OrthoDB" id="3068832at2759"/>
<evidence type="ECO:0000313" key="3">
    <source>
        <dbReference type="EMBL" id="KIL68428.1"/>
    </source>
</evidence>
<dbReference type="HOGENOM" id="CLU_618166_0_0_1"/>
<organism evidence="3 4">
    <name type="scientific">Amanita muscaria (strain Koide BX008)</name>
    <dbReference type="NCBI Taxonomy" id="946122"/>
    <lineage>
        <taxon>Eukaryota</taxon>
        <taxon>Fungi</taxon>
        <taxon>Dikarya</taxon>
        <taxon>Basidiomycota</taxon>
        <taxon>Agaricomycotina</taxon>
        <taxon>Agaricomycetes</taxon>
        <taxon>Agaricomycetidae</taxon>
        <taxon>Agaricales</taxon>
        <taxon>Pluteineae</taxon>
        <taxon>Amanitaceae</taxon>
        <taxon>Amanita</taxon>
    </lineage>
</organism>
<feature type="compositionally biased region" description="Low complexity" evidence="1">
    <location>
        <begin position="11"/>
        <end position="101"/>
    </location>
</feature>
<dbReference type="InParanoid" id="A0A0C2XHK6"/>
<feature type="compositionally biased region" description="Polar residues" evidence="1">
    <location>
        <begin position="325"/>
        <end position="355"/>
    </location>
</feature>
<feature type="transmembrane region" description="Helical" evidence="2">
    <location>
        <begin position="143"/>
        <end position="167"/>
    </location>
</feature>
<dbReference type="AlphaFoldDB" id="A0A0C2XHK6"/>
<feature type="region of interest" description="Disordered" evidence="1">
    <location>
        <begin position="1"/>
        <end position="103"/>
    </location>
</feature>